<evidence type="ECO:0000313" key="1">
    <source>
        <dbReference type="EMBL" id="KAA6306026.1"/>
    </source>
</evidence>
<dbReference type="Pfam" id="PF12988">
    <property type="entry name" value="TraQ_transposon"/>
    <property type="match status" value="1"/>
</dbReference>
<sequence length="150" mass="17242">KDMKRFASYILLLLLLLLGIMLCACNDELDIRQDYSYRVETLPLPKKLGNGESVALEFSILPEGNYSETSYKFRYFQSEGTGILTCKGQAVPMNRFQGIASDDFVLTYQSACEEQQQLDFVFENNFGRRVEYIITFTGKRTEEKTEESLP</sequence>
<evidence type="ECO:0008006" key="2">
    <source>
        <dbReference type="Google" id="ProtNLM"/>
    </source>
</evidence>
<gene>
    <name evidence="1" type="ORF">EZS27_042319</name>
</gene>
<dbReference type="Gene3D" id="2.60.40.2410">
    <property type="entry name" value="Uncharacterised protein PF12988, DUF3872"/>
    <property type="match status" value="1"/>
</dbReference>
<dbReference type="InterPro" id="IPR038707">
    <property type="entry name" value="TraQ_sf"/>
</dbReference>
<dbReference type="AlphaFoldDB" id="A0A5J4P9A6"/>
<name>A0A5J4P9A6_9ZZZZ</name>
<proteinExistence type="predicted"/>
<organism evidence="1">
    <name type="scientific">termite gut metagenome</name>
    <dbReference type="NCBI Taxonomy" id="433724"/>
    <lineage>
        <taxon>unclassified sequences</taxon>
        <taxon>metagenomes</taxon>
        <taxon>organismal metagenomes</taxon>
    </lineage>
</organism>
<reference evidence="1" key="1">
    <citation type="submission" date="2019-03" db="EMBL/GenBank/DDBJ databases">
        <title>Single cell metagenomics reveals metabolic interactions within the superorganism composed of flagellate Streblomastix strix and complex community of Bacteroidetes bacteria on its surface.</title>
        <authorList>
            <person name="Treitli S.C."/>
            <person name="Kolisko M."/>
            <person name="Husnik F."/>
            <person name="Keeling P."/>
            <person name="Hampl V."/>
        </authorList>
    </citation>
    <scope>NUCLEOTIDE SEQUENCE</scope>
    <source>
        <strain evidence="1">STM</strain>
    </source>
</reference>
<feature type="non-terminal residue" evidence="1">
    <location>
        <position position="1"/>
    </location>
</feature>
<dbReference type="EMBL" id="SNRY01010231">
    <property type="protein sequence ID" value="KAA6306026.1"/>
    <property type="molecule type" value="Genomic_DNA"/>
</dbReference>
<dbReference type="InterPro" id="IPR024355">
    <property type="entry name" value="TraQ_bacteroidetes"/>
</dbReference>
<accession>A0A5J4P9A6</accession>
<comment type="caution">
    <text evidence="1">The sequence shown here is derived from an EMBL/GenBank/DDBJ whole genome shotgun (WGS) entry which is preliminary data.</text>
</comment>
<protein>
    <recommendedName>
        <fullName evidence="2">DUF3872 domain-containing protein</fullName>
    </recommendedName>
</protein>